<proteinExistence type="predicted"/>
<evidence type="ECO:0000313" key="2">
    <source>
        <dbReference type="Proteomes" id="UP000242864"/>
    </source>
</evidence>
<keyword evidence="2" id="KW-1185">Reference proteome</keyword>
<sequence length="60" mass="6688">MVGLGKQAKPSFFCVLILDIDPDSNADLLEFQEPVYSNGKWKINTNNKSSVGANIIIRNY</sequence>
<accession>A0AAC9RSI2</accession>
<gene>
    <name evidence="1" type="ORF">B5P37_10140</name>
</gene>
<dbReference type="Proteomes" id="UP000242864">
    <property type="component" value="Chromosome"/>
</dbReference>
<organism evidence="1 2">
    <name type="scientific">Staphylococcus lutrae</name>
    <dbReference type="NCBI Taxonomy" id="155085"/>
    <lineage>
        <taxon>Bacteria</taxon>
        <taxon>Bacillati</taxon>
        <taxon>Bacillota</taxon>
        <taxon>Bacilli</taxon>
        <taxon>Bacillales</taxon>
        <taxon>Staphylococcaceae</taxon>
        <taxon>Staphylococcus</taxon>
    </lineage>
</organism>
<evidence type="ECO:0000313" key="1">
    <source>
        <dbReference type="EMBL" id="ARJ51643.1"/>
    </source>
</evidence>
<name>A0AAC9RSI2_9STAP</name>
<reference evidence="1 2" key="1">
    <citation type="submission" date="2017-04" db="EMBL/GenBank/DDBJ databases">
        <authorList>
            <person name="Veseli I.A."/>
            <person name="Tang C."/>
            <person name="Pombert J.-F."/>
        </authorList>
    </citation>
    <scope>NUCLEOTIDE SEQUENCE [LARGE SCALE GENOMIC DNA]</scope>
    <source>
        <strain evidence="1 2">ATCC 700373</strain>
    </source>
</reference>
<dbReference type="KEGG" id="slz:B5P37_10140"/>
<dbReference type="EMBL" id="CP020773">
    <property type="protein sequence ID" value="ARJ51643.1"/>
    <property type="molecule type" value="Genomic_DNA"/>
</dbReference>
<dbReference type="AlphaFoldDB" id="A0AAC9RSI2"/>
<protein>
    <submittedName>
        <fullName evidence="1">Uncharacterized protein</fullName>
    </submittedName>
</protein>